<evidence type="ECO:0000256" key="6">
    <source>
        <dbReference type="ARBA" id="ARBA00023136"/>
    </source>
</evidence>
<evidence type="ECO:0000256" key="2">
    <source>
        <dbReference type="ARBA" id="ARBA00009045"/>
    </source>
</evidence>
<protein>
    <submittedName>
        <fullName evidence="9">Rhomboid family protein</fullName>
    </submittedName>
</protein>
<feature type="transmembrane region" description="Helical" evidence="7">
    <location>
        <begin position="221"/>
        <end position="238"/>
    </location>
</feature>
<keyword evidence="3 7" id="KW-0812">Transmembrane</keyword>
<dbReference type="PANTHER" id="PTHR43731">
    <property type="entry name" value="RHOMBOID PROTEASE"/>
    <property type="match status" value="1"/>
</dbReference>
<dbReference type="GO" id="GO:0004252">
    <property type="term" value="F:serine-type endopeptidase activity"/>
    <property type="evidence" value="ECO:0007669"/>
    <property type="project" value="InterPro"/>
</dbReference>
<feature type="domain" description="Peptidase S54 rhomboid" evidence="8">
    <location>
        <begin position="51"/>
        <end position="163"/>
    </location>
</feature>
<dbReference type="InterPro" id="IPR050925">
    <property type="entry name" value="Rhomboid_protease_S54"/>
</dbReference>
<sequence length="248" mass="26016">MTPSVRQRLAAQSSRTTLVVTVVTAAVSVAAVVHSPLTAVMIRDGELVRAGQWWRLVTSILVQPDGWGQFAFNLLGIAVVGSALEQRRSERVWLLTYLVAGVGSGLVVTLLLPEQRDGGASDCVAGLIGALVVVRVLDRTTSTGFEALLDTVAIAYSAFFCVYLTLIDLGGVWPAIIAGDAAVAVALTASRRFGAVRTVFGLLVLVTVTGGVMTARIDGHGIGLLTGALLAVTIARTRPRRPKTATVR</sequence>
<feature type="transmembrane region" description="Helical" evidence="7">
    <location>
        <begin position="16"/>
        <end position="37"/>
    </location>
</feature>
<dbReference type="InterPro" id="IPR022764">
    <property type="entry name" value="Peptidase_S54_rhomboid_dom"/>
</dbReference>
<feature type="transmembrane region" description="Helical" evidence="7">
    <location>
        <begin position="148"/>
        <end position="166"/>
    </location>
</feature>
<accession>A0A4V3BK46</accession>
<name>A0A4V3BK46_9MICO</name>
<evidence type="ECO:0000259" key="8">
    <source>
        <dbReference type="Pfam" id="PF01694"/>
    </source>
</evidence>
<dbReference type="GO" id="GO:0016020">
    <property type="term" value="C:membrane"/>
    <property type="evidence" value="ECO:0007669"/>
    <property type="project" value="UniProtKB-SubCell"/>
</dbReference>
<evidence type="ECO:0000313" key="9">
    <source>
        <dbReference type="EMBL" id="TDN41442.1"/>
    </source>
</evidence>
<evidence type="ECO:0000256" key="1">
    <source>
        <dbReference type="ARBA" id="ARBA00004141"/>
    </source>
</evidence>
<keyword evidence="6 7" id="KW-0472">Membrane</keyword>
<dbReference type="SUPFAM" id="SSF144091">
    <property type="entry name" value="Rhomboid-like"/>
    <property type="match status" value="1"/>
</dbReference>
<feature type="transmembrane region" description="Helical" evidence="7">
    <location>
        <begin position="92"/>
        <end position="112"/>
    </location>
</feature>
<dbReference type="OrthoDB" id="3390953at2"/>
<dbReference type="Gene3D" id="1.20.1540.10">
    <property type="entry name" value="Rhomboid-like"/>
    <property type="match status" value="1"/>
</dbReference>
<gene>
    <name evidence="9" type="ORF">EDF64_12017</name>
</gene>
<keyword evidence="4" id="KW-0378">Hydrolase</keyword>
<evidence type="ECO:0000313" key="10">
    <source>
        <dbReference type="Proteomes" id="UP000295764"/>
    </source>
</evidence>
<dbReference type="AlphaFoldDB" id="A0A4V3BK46"/>
<organism evidence="9 10">
    <name type="scientific">Curtobacterium flaccumfaciens</name>
    <dbReference type="NCBI Taxonomy" id="2035"/>
    <lineage>
        <taxon>Bacteria</taxon>
        <taxon>Bacillati</taxon>
        <taxon>Actinomycetota</taxon>
        <taxon>Actinomycetes</taxon>
        <taxon>Micrococcales</taxon>
        <taxon>Microbacteriaceae</taxon>
        <taxon>Curtobacterium</taxon>
    </lineage>
</organism>
<feature type="transmembrane region" description="Helical" evidence="7">
    <location>
        <begin position="66"/>
        <end position="85"/>
    </location>
</feature>
<evidence type="ECO:0000256" key="3">
    <source>
        <dbReference type="ARBA" id="ARBA00022692"/>
    </source>
</evidence>
<dbReference type="InterPro" id="IPR035952">
    <property type="entry name" value="Rhomboid-like_sf"/>
</dbReference>
<evidence type="ECO:0000256" key="7">
    <source>
        <dbReference type="SAM" id="Phobius"/>
    </source>
</evidence>
<feature type="transmembrane region" description="Helical" evidence="7">
    <location>
        <begin position="196"/>
        <end position="215"/>
    </location>
</feature>
<dbReference type="PANTHER" id="PTHR43731:SF14">
    <property type="entry name" value="PRESENILIN-ASSOCIATED RHOMBOID-LIKE PROTEIN, MITOCHONDRIAL"/>
    <property type="match status" value="1"/>
</dbReference>
<comment type="caution">
    <text evidence="9">The sequence shown here is derived from an EMBL/GenBank/DDBJ whole genome shotgun (WGS) entry which is preliminary data.</text>
</comment>
<dbReference type="Pfam" id="PF01694">
    <property type="entry name" value="Rhomboid"/>
    <property type="match status" value="1"/>
</dbReference>
<comment type="similarity">
    <text evidence="2">Belongs to the peptidase S54 family.</text>
</comment>
<keyword evidence="5 7" id="KW-1133">Transmembrane helix</keyword>
<comment type="subcellular location">
    <subcellularLocation>
        <location evidence="1">Membrane</location>
        <topology evidence="1">Multi-pass membrane protein</topology>
    </subcellularLocation>
</comment>
<dbReference type="RefSeq" id="WP_133521299.1">
    <property type="nucleotide sequence ID" value="NZ_SNVW01000020.1"/>
</dbReference>
<proteinExistence type="inferred from homology"/>
<evidence type="ECO:0000256" key="5">
    <source>
        <dbReference type="ARBA" id="ARBA00022989"/>
    </source>
</evidence>
<reference evidence="9 10" key="1">
    <citation type="submission" date="2019-03" db="EMBL/GenBank/DDBJ databases">
        <title>Genomic analyses of the natural microbiome of Caenorhabditis elegans.</title>
        <authorList>
            <person name="Samuel B."/>
        </authorList>
    </citation>
    <scope>NUCLEOTIDE SEQUENCE [LARGE SCALE GENOMIC DNA]</scope>
    <source>
        <strain evidence="9 10">JUb65</strain>
    </source>
</reference>
<dbReference type="EMBL" id="SNVW01000020">
    <property type="protein sequence ID" value="TDN41442.1"/>
    <property type="molecule type" value="Genomic_DNA"/>
</dbReference>
<dbReference type="Proteomes" id="UP000295764">
    <property type="component" value="Unassembled WGS sequence"/>
</dbReference>
<evidence type="ECO:0000256" key="4">
    <source>
        <dbReference type="ARBA" id="ARBA00022801"/>
    </source>
</evidence>